<reference evidence="3 4" key="1">
    <citation type="submission" date="2019-02" db="EMBL/GenBank/DDBJ databases">
        <title>Deep-cultivation of Planctomycetes and their phenomic and genomic characterization uncovers novel biology.</title>
        <authorList>
            <person name="Wiegand S."/>
            <person name="Jogler M."/>
            <person name="Boedeker C."/>
            <person name="Pinto D."/>
            <person name="Vollmers J."/>
            <person name="Rivas-Marin E."/>
            <person name="Kohn T."/>
            <person name="Peeters S.H."/>
            <person name="Heuer A."/>
            <person name="Rast P."/>
            <person name="Oberbeckmann S."/>
            <person name="Bunk B."/>
            <person name="Jeske O."/>
            <person name="Meyerdierks A."/>
            <person name="Storesund J.E."/>
            <person name="Kallscheuer N."/>
            <person name="Luecker S."/>
            <person name="Lage O.M."/>
            <person name="Pohl T."/>
            <person name="Merkel B.J."/>
            <person name="Hornburger P."/>
            <person name="Mueller R.-W."/>
            <person name="Bruemmer F."/>
            <person name="Labrenz M."/>
            <person name="Spormann A.M."/>
            <person name="Op Den Camp H."/>
            <person name="Overmann J."/>
            <person name="Amann R."/>
            <person name="Jetten M.S.M."/>
            <person name="Mascher T."/>
            <person name="Medema M.H."/>
            <person name="Devos D.P."/>
            <person name="Kaster A.-K."/>
            <person name="Ovreas L."/>
            <person name="Rohde M."/>
            <person name="Galperin M.Y."/>
            <person name="Jogler C."/>
        </authorList>
    </citation>
    <scope>NUCLEOTIDE SEQUENCE [LARGE SCALE GENOMIC DNA]</scope>
    <source>
        <strain evidence="3 4">KOR34</strain>
    </source>
</reference>
<dbReference type="Pfam" id="PF07596">
    <property type="entry name" value="SBP_bac_10"/>
    <property type="match status" value="1"/>
</dbReference>
<dbReference type="InterPro" id="IPR011453">
    <property type="entry name" value="DUF1559"/>
</dbReference>
<gene>
    <name evidence="3" type="primary">xcpT_16</name>
    <name evidence="3" type="ORF">KOR34_31840</name>
</gene>
<dbReference type="InterPro" id="IPR045584">
    <property type="entry name" value="Pilin-like"/>
</dbReference>
<organism evidence="3 4">
    <name type="scientific">Posidoniimonas corsicana</name>
    <dbReference type="NCBI Taxonomy" id="1938618"/>
    <lineage>
        <taxon>Bacteria</taxon>
        <taxon>Pseudomonadati</taxon>
        <taxon>Planctomycetota</taxon>
        <taxon>Planctomycetia</taxon>
        <taxon>Pirellulales</taxon>
        <taxon>Lacipirellulaceae</taxon>
        <taxon>Posidoniimonas</taxon>
    </lineage>
</organism>
<dbReference type="RefSeq" id="WP_146566044.1">
    <property type="nucleotide sequence ID" value="NZ_SIHJ01000001.1"/>
</dbReference>
<dbReference type="Gene3D" id="3.30.700.10">
    <property type="entry name" value="Glycoprotein, Type 4 Pilin"/>
    <property type="match status" value="1"/>
</dbReference>
<dbReference type="InterPro" id="IPR027558">
    <property type="entry name" value="Pre_pil_HX9DG_C"/>
</dbReference>
<dbReference type="InterPro" id="IPR012902">
    <property type="entry name" value="N_methyl_site"/>
</dbReference>
<feature type="compositionally biased region" description="Acidic residues" evidence="1">
    <location>
        <begin position="258"/>
        <end position="272"/>
    </location>
</feature>
<protein>
    <submittedName>
        <fullName evidence="3">Type II secretion system protein G</fullName>
    </submittedName>
</protein>
<keyword evidence="4" id="KW-1185">Reference proteome</keyword>
<evidence type="ECO:0000256" key="1">
    <source>
        <dbReference type="SAM" id="MobiDB-lite"/>
    </source>
</evidence>
<accession>A0A5C5VK66</accession>
<dbReference type="NCBIfam" id="TIGR02532">
    <property type="entry name" value="IV_pilin_GFxxxE"/>
    <property type="match status" value="1"/>
</dbReference>
<dbReference type="Proteomes" id="UP000316714">
    <property type="component" value="Unassembled WGS sequence"/>
</dbReference>
<proteinExistence type="predicted"/>
<feature type="region of interest" description="Disordered" evidence="1">
    <location>
        <begin position="249"/>
        <end position="294"/>
    </location>
</feature>
<evidence type="ECO:0000313" key="3">
    <source>
        <dbReference type="EMBL" id="TWT38215.1"/>
    </source>
</evidence>
<evidence type="ECO:0000259" key="2">
    <source>
        <dbReference type="Pfam" id="PF07596"/>
    </source>
</evidence>
<dbReference type="PANTHER" id="PTHR30093:SF2">
    <property type="entry name" value="TYPE II SECRETION SYSTEM PROTEIN H"/>
    <property type="match status" value="1"/>
</dbReference>
<evidence type="ECO:0000313" key="4">
    <source>
        <dbReference type="Proteomes" id="UP000316714"/>
    </source>
</evidence>
<name>A0A5C5VK66_9BACT</name>
<comment type="caution">
    <text evidence="3">The sequence shown here is derived from an EMBL/GenBank/DDBJ whole genome shotgun (WGS) entry which is preliminary data.</text>
</comment>
<dbReference type="SUPFAM" id="SSF54523">
    <property type="entry name" value="Pili subunits"/>
    <property type="match status" value="1"/>
</dbReference>
<dbReference type="Pfam" id="PF07963">
    <property type="entry name" value="N_methyl"/>
    <property type="match status" value="1"/>
</dbReference>
<dbReference type="OrthoDB" id="255848at2"/>
<dbReference type="EMBL" id="SIHJ01000001">
    <property type="protein sequence ID" value="TWT38215.1"/>
    <property type="molecule type" value="Genomic_DNA"/>
</dbReference>
<sequence>MTRNNRIGFTLVELLVVIAIIGILIALLLPAVQAAREAARRSECTNNLRQTLMAVHGYESAHEVYPMGVSNPTGPVLNLPQGDHKGWVGRVLPYLGEQVRYRNIDWEVGAYHAKNNPVRQSIIGILLCPSWPGDEAPGSSYAGVHNDVETPIDGDNNGMLFLNSKLGMNDVEDGASYTLLLGEKEFSNVHSLGWISGTPSTLRNLGTKLNDETNSTWRGANRSELMELPPWYEESNSFSAQGRGEFGGEFGFGGDFGAEPDEAEAETDEDEQPSNKDPLFAVGGNPKAPREVGGFSSPHPGIVTFALVDGSVQMFSNDTDLKVMQALANRKDGVMLDSTDF</sequence>
<dbReference type="NCBIfam" id="TIGR04294">
    <property type="entry name" value="pre_pil_HX9DG"/>
    <property type="match status" value="1"/>
</dbReference>
<dbReference type="PANTHER" id="PTHR30093">
    <property type="entry name" value="GENERAL SECRETION PATHWAY PROTEIN G"/>
    <property type="match status" value="1"/>
</dbReference>
<dbReference type="AlphaFoldDB" id="A0A5C5VK66"/>
<feature type="domain" description="DUF1559" evidence="2">
    <location>
        <begin position="33"/>
        <end position="321"/>
    </location>
</feature>